<feature type="domain" description="DUF1508" evidence="1">
    <location>
        <begin position="61"/>
        <end position="107"/>
    </location>
</feature>
<accession>A0A4P7PV10</accession>
<evidence type="ECO:0000259" key="1">
    <source>
        <dbReference type="Pfam" id="PF07411"/>
    </source>
</evidence>
<organism evidence="2 3">
    <name type="scientific">Flavobacterium sangjuense</name>
    <dbReference type="NCBI Taxonomy" id="2518177"/>
    <lineage>
        <taxon>Bacteria</taxon>
        <taxon>Pseudomonadati</taxon>
        <taxon>Bacteroidota</taxon>
        <taxon>Flavobacteriia</taxon>
        <taxon>Flavobacteriales</taxon>
        <taxon>Flavobacteriaceae</taxon>
        <taxon>Flavobacterium</taxon>
    </lineage>
</organism>
<sequence length="109" mass="11698">MGKFVITKRANGEFQFNLKAGNGQTILTSEGYSSKAGCTNGIESVKKNATDDNRYDRKTSSNGKPYFNLTATNGQIIGSSEMYESIASRDNGIESVKSNAPSADVDDQS</sequence>
<feature type="domain" description="DUF1508" evidence="1">
    <location>
        <begin position="11"/>
        <end position="56"/>
    </location>
</feature>
<dbReference type="KEGG" id="fsn:GS03_02043"/>
<gene>
    <name evidence="2" type="ORF">GS03_02043</name>
</gene>
<evidence type="ECO:0000313" key="2">
    <source>
        <dbReference type="EMBL" id="QBZ98535.1"/>
    </source>
</evidence>
<proteinExistence type="predicted"/>
<dbReference type="EMBL" id="CP038810">
    <property type="protein sequence ID" value="QBZ98535.1"/>
    <property type="molecule type" value="Genomic_DNA"/>
</dbReference>
<dbReference type="Proteomes" id="UP000296862">
    <property type="component" value="Chromosome"/>
</dbReference>
<dbReference type="RefSeq" id="WP_136152432.1">
    <property type="nucleotide sequence ID" value="NZ_CP038810.1"/>
</dbReference>
<dbReference type="InterPro" id="IPR036913">
    <property type="entry name" value="YegP-like_sf"/>
</dbReference>
<dbReference type="Gene3D" id="2.30.29.80">
    <property type="match status" value="1"/>
</dbReference>
<dbReference type="OrthoDB" id="9802792at2"/>
<dbReference type="InterPro" id="IPR051141">
    <property type="entry name" value="UPF0339_domain"/>
</dbReference>
<dbReference type="InterPro" id="IPR010879">
    <property type="entry name" value="DUF1508"/>
</dbReference>
<evidence type="ECO:0000313" key="3">
    <source>
        <dbReference type="Proteomes" id="UP000296862"/>
    </source>
</evidence>
<dbReference type="SUPFAM" id="SSF160113">
    <property type="entry name" value="YegP-like"/>
    <property type="match status" value="2"/>
</dbReference>
<dbReference type="PANTHER" id="PTHR40606">
    <property type="match status" value="1"/>
</dbReference>
<dbReference type="AlphaFoldDB" id="A0A4P7PV10"/>
<reference evidence="2 3" key="1">
    <citation type="submission" date="2019-04" db="EMBL/GenBank/DDBJ databases">
        <title>Flavobacterium sp. GS03.</title>
        <authorList>
            <person name="Kim H."/>
        </authorList>
    </citation>
    <scope>NUCLEOTIDE SEQUENCE [LARGE SCALE GENOMIC DNA]</scope>
    <source>
        <strain evidence="2 3">GS03</strain>
    </source>
</reference>
<dbReference type="PANTHER" id="PTHR40606:SF1">
    <property type="entry name" value="UPF0339 PROTEIN YEGP"/>
    <property type="match status" value="1"/>
</dbReference>
<keyword evidence="3" id="KW-1185">Reference proteome</keyword>
<name>A0A4P7PV10_9FLAO</name>
<dbReference type="Pfam" id="PF07411">
    <property type="entry name" value="DUF1508"/>
    <property type="match status" value="2"/>
</dbReference>
<protein>
    <recommendedName>
        <fullName evidence="1">DUF1508 domain-containing protein</fullName>
    </recommendedName>
</protein>